<dbReference type="EMBL" id="JANSHE010003983">
    <property type="protein sequence ID" value="KAJ2982279.1"/>
    <property type="molecule type" value="Genomic_DNA"/>
</dbReference>
<organism evidence="1 2">
    <name type="scientific">Trametes sanguinea</name>
    <dbReference type="NCBI Taxonomy" id="158606"/>
    <lineage>
        <taxon>Eukaryota</taxon>
        <taxon>Fungi</taxon>
        <taxon>Dikarya</taxon>
        <taxon>Basidiomycota</taxon>
        <taxon>Agaricomycotina</taxon>
        <taxon>Agaricomycetes</taxon>
        <taxon>Polyporales</taxon>
        <taxon>Polyporaceae</taxon>
        <taxon>Trametes</taxon>
    </lineage>
</organism>
<sequence length="465" mass="52602">MLSDPELQNLATPQIRDWLASRNIPPAIWRIVHKCFKSHPKHGKANWTLRLSECGFGDDEVEELEGLLVKGPVEQRAVCRDGTLHTTPRSSLVHAHYDHGPQRAEDLSQEIRQAQQEYHRTAQDTASKHHRTLGWTKSQLFIGGKLIRQRRGPNVWNAFVRTRLNAANADLPAGSRWKLKDFVKLHSMTLCKEYANLSLGKHTTLREGLSGVRLTRTRIICASPKAIQQDADATFQAMENEWVAICSRTAMQGFYVTVRGSYDHMQEPKIFVTAAAENFIREVLGLEPRALLLKFEAWVINKMNNTQPVVKPRVKTPQAISLCRSIIQKGLEEILKKNAYSLKKKVQMNYDNYEGRIVEVFGVALIGWPCNCDVANPGSIGKENVYKLLNALDNPDAKERCYWVKLSNAELEARKVRNKECAAKGEKVYKARKKPTKKTSAPKSSEMIQSSSSESDDDFHSSGEE</sequence>
<name>A0ACC1NTN2_9APHY</name>
<evidence type="ECO:0000313" key="2">
    <source>
        <dbReference type="Proteomes" id="UP001144978"/>
    </source>
</evidence>
<evidence type="ECO:0000313" key="1">
    <source>
        <dbReference type="EMBL" id="KAJ2982279.1"/>
    </source>
</evidence>
<gene>
    <name evidence="1" type="ORF">NUW54_g10771</name>
</gene>
<accession>A0ACC1NTN2</accession>
<protein>
    <submittedName>
        <fullName evidence="1">Uncharacterized protein</fullName>
    </submittedName>
</protein>
<dbReference type="Proteomes" id="UP001144978">
    <property type="component" value="Unassembled WGS sequence"/>
</dbReference>
<proteinExistence type="predicted"/>
<keyword evidence="2" id="KW-1185">Reference proteome</keyword>
<reference evidence="1" key="1">
    <citation type="submission" date="2022-08" db="EMBL/GenBank/DDBJ databases">
        <title>Genome Sequence of Pycnoporus sanguineus.</title>
        <authorList>
            <person name="Buettner E."/>
        </authorList>
    </citation>
    <scope>NUCLEOTIDE SEQUENCE</scope>
    <source>
        <strain evidence="1">CG-C14</strain>
    </source>
</reference>
<comment type="caution">
    <text evidence="1">The sequence shown here is derived from an EMBL/GenBank/DDBJ whole genome shotgun (WGS) entry which is preliminary data.</text>
</comment>